<organism evidence="1 2">
    <name type="scientific">Portunus trituberculatus</name>
    <name type="common">Swimming crab</name>
    <name type="synonym">Neptunus trituberculatus</name>
    <dbReference type="NCBI Taxonomy" id="210409"/>
    <lineage>
        <taxon>Eukaryota</taxon>
        <taxon>Metazoa</taxon>
        <taxon>Ecdysozoa</taxon>
        <taxon>Arthropoda</taxon>
        <taxon>Crustacea</taxon>
        <taxon>Multicrustacea</taxon>
        <taxon>Malacostraca</taxon>
        <taxon>Eumalacostraca</taxon>
        <taxon>Eucarida</taxon>
        <taxon>Decapoda</taxon>
        <taxon>Pleocyemata</taxon>
        <taxon>Brachyura</taxon>
        <taxon>Eubrachyura</taxon>
        <taxon>Portunoidea</taxon>
        <taxon>Portunidae</taxon>
        <taxon>Portuninae</taxon>
        <taxon>Portunus</taxon>
    </lineage>
</organism>
<accession>A0A5B7IUZ9</accession>
<proteinExistence type="predicted"/>
<reference evidence="1 2" key="1">
    <citation type="submission" date="2019-05" db="EMBL/GenBank/DDBJ databases">
        <title>Another draft genome of Portunus trituberculatus and its Hox gene families provides insights of decapod evolution.</title>
        <authorList>
            <person name="Jeong J.-H."/>
            <person name="Song I."/>
            <person name="Kim S."/>
            <person name="Choi T."/>
            <person name="Kim D."/>
            <person name="Ryu S."/>
            <person name="Kim W."/>
        </authorList>
    </citation>
    <scope>NUCLEOTIDE SEQUENCE [LARGE SCALE GENOMIC DNA]</scope>
    <source>
        <tissue evidence="1">Muscle</tissue>
    </source>
</reference>
<dbReference type="Proteomes" id="UP000324222">
    <property type="component" value="Unassembled WGS sequence"/>
</dbReference>
<dbReference type="EMBL" id="VSRR010070592">
    <property type="protein sequence ID" value="MPC86143.1"/>
    <property type="molecule type" value="Genomic_DNA"/>
</dbReference>
<evidence type="ECO:0000313" key="2">
    <source>
        <dbReference type="Proteomes" id="UP000324222"/>
    </source>
</evidence>
<comment type="caution">
    <text evidence="1">The sequence shown here is derived from an EMBL/GenBank/DDBJ whole genome shotgun (WGS) entry which is preliminary data.</text>
</comment>
<evidence type="ECO:0000313" key="1">
    <source>
        <dbReference type="EMBL" id="MPC86143.1"/>
    </source>
</evidence>
<keyword evidence="2" id="KW-1185">Reference proteome</keyword>
<name>A0A5B7IUZ9_PORTR</name>
<gene>
    <name evidence="1" type="ORF">E2C01_080959</name>
</gene>
<protein>
    <submittedName>
        <fullName evidence="1">Uncharacterized protein</fullName>
    </submittedName>
</protein>
<sequence>MLGEREWISDVAVMKCHGQKYHRSISCAGLVLVFSSSEDTKTRRSLKFAAGTYRCMEWADLDLQGLGRVGELQR</sequence>
<dbReference type="AlphaFoldDB" id="A0A5B7IUZ9"/>